<dbReference type="GO" id="GO:0097351">
    <property type="term" value="F:toxin sequestering activity"/>
    <property type="evidence" value="ECO:0007669"/>
    <property type="project" value="InterPro"/>
</dbReference>
<dbReference type="GO" id="GO:0001558">
    <property type="term" value="P:regulation of cell growth"/>
    <property type="evidence" value="ECO:0007669"/>
    <property type="project" value="InterPro"/>
</dbReference>
<evidence type="ECO:0000259" key="1">
    <source>
        <dbReference type="SMART" id="SM00966"/>
    </source>
</evidence>
<dbReference type="RefSeq" id="WP_288198567.1">
    <property type="nucleotide sequence ID" value="NZ_LT608334.1"/>
</dbReference>
<feature type="domain" description="SpoVT-AbrB" evidence="1">
    <location>
        <begin position="4"/>
        <end position="49"/>
    </location>
</feature>
<proteinExistence type="predicted"/>
<organism evidence="2">
    <name type="scientific">uncultured Pleomorphomonas sp</name>
    <dbReference type="NCBI Taxonomy" id="442121"/>
    <lineage>
        <taxon>Bacteria</taxon>
        <taxon>Pseudomonadati</taxon>
        <taxon>Pseudomonadota</taxon>
        <taxon>Alphaproteobacteria</taxon>
        <taxon>Hyphomicrobiales</taxon>
        <taxon>Pleomorphomonadaceae</taxon>
        <taxon>Pleomorphomonas</taxon>
        <taxon>environmental samples</taxon>
    </lineage>
</organism>
<dbReference type="GO" id="GO:0003677">
    <property type="term" value="F:DNA binding"/>
    <property type="evidence" value="ECO:0007669"/>
    <property type="project" value="InterPro"/>
</dbReference>
<dbReference type="InterPro" id="IPR031848">
    <property type="entry name" value="PrlF_antitoxin"/>
</dbReference>
<sequence>MITSKLTTKARTTIPLPVRQALRLREGDEIAYSIDGDVVTMRKAPATIVEDPFGAFDEWDSDADRKAYRDF</sequence>
<dbReference type="EMBL" id="FMJD01000013">
    <property type="protein sequence ID" value="SCM79487.1"/>
    <property type="molecule type" value="Genomic_DNA"/>
</dbReference>
<reference evidence="2" key="1">
    <citation type="submission" date="2016-08" db="EMBL/GenBank/DDBJ databases">
        <authorList>
            <person name="Seilhamer J.J."/>
        </authorList>
    </citation>
    <scope>NUCLEOTIDE SEQUENCE</scope>
    <source>
        <strain evidence="2">86</strain>
    </source>
</reference>
<evidence type="ECO:0000313" key="2">
    <source>
        <dbReference type="EMBL" id="SCM79487.1"/>
    </source>
</evidence>
<dbReference type="InterPro" id="IPR007159">
    <property type="entry name" value="SpoVT-AbrB_dom"/>
</dbReference>
<dbReference type="AlphaFoldDB" id="A0A212LPR9"/>
<dbReference type="GO" id="GO:0003700">
    <property type="term" value="F:DNA-binding transcription factor activity"/>
    <property type="evidence" value="ECO:0007669"/>
    <property type="project" value="InterPro"/>
</dbReference>
<dbReference type="SMART" id="SM00966">
    <property type="entry name" value="SpoVT_AbrB"/>
    <property type="match status" value="1"/>
</dbReference>
<dbReference type="Pfam" id="PF15937">
    <property type="entry name" value="PrlF_antitoxin"/>
    <property type="match status" value="1"/>
</dbReference>
<protein>
    <submittedName>
        <fullName evidence="2">Putative transcriptional regulator</fullName>
    </submittedName>
</protein>
<dbReference type="InterPro" id="IPR037914">
    <property type="entry name" value="SpoVT-AbrB_sf"/>
</dbReference>
<accession>A0A212LPR9</accession>
<name>A0A212LPR9_9HYPH</name>
<gene>
    <name evidence="2" type="primary">abrB</name>
    <name evidence="2" type="ORF">KL86PLE_90431</name>
</gene>
<dbReference type="Gene3D" id="2.10.260.10">
    <property type="match status" value="1"/>
</dbReference>
<dbReference type="SUPFAM" id="SSF89447">
    <property type="entry name" value="AbrB/MazE/MraZ-like"/>
    <property type="match status" value="1"/>
</dbReference>